<organism evidence="2 3">
    <name type="scientific">Rhizobium lusitanum</name>
    <dbReference type="NCBI Taxonomy" id="293958"/>
    <lineage>
        <taxon>Bacteria</taxon>
        <taxon>Pseudomonadati</taxon>
        <taxon>Pseudomonadota</taxon>
        <taxon>Alphaproteobacteria</taxon>
        <taxon>Hyphomicrobiales</taxon>
        <taxon>Rhizobiaceae</taxon>
        <taxon>Rhizobium/Agrobacterium group</taxon>
        <taxon>Rhizobium</taxon>
    </lineage>
</organism>
<dbReference type="AlphaFoldDB" id="A0A6L9U885"/>
<evidence type="ECO:0000313" key="3">
    <source>
        <dbReference type="Proteomes" id="UP000483035"/>
    </source>
</evidence>
<dbReference type="EMBL" id="WUEY01000007">
    <property type="protein sequence ID" value="NEI71569.1"/>
    <property type="molecule type" value="Genomic_DNA"/>
</dbReference>
<accession>A0A6L9U885</accession>
<reference evidence="2 3" key="1">
    <citation type="submission" date="2019-12" db="EMBL/GenBank/DDBJ databases">
        <title>Rhizobium genotypes associated with high levels of biological nitrogen fixation by grain legumes in a temperate-maritime cropping system.</title>
        <authorList>
            <person name="Maluk M."/>
            <person name="Francesc Ferrando Molina F."/>
            <person name="Lopez Del Egido L."/>
            <person name="Lafos M."/>
            <person name="Langarica-Fuentes A."/>
            <person name="Gebre Yohannes G."/>
            <person name="Young M.W."/>
            <person name="Martin P."/>
            <person name="Gantlett R."/>
            <person name="Kenicer G."/>
            <person name="Hawes C."/>
            <person name="Begg G.S."/>
            <person name="Quilliam R.S."/>
            <person name="Squire G.R."/>
            <person name="Poole P.S."/>
            <person name="Young P.W."/>
            <person name="Iannetta P.M."/>
            <person name="James E.K."/>
        </authorList>
    </citation>
    <scope>NUCLEOTIDE SEQUENCE [LARGE SCALE GENOMIC DNA]</scope>
    <source>
        <strain evidence="2 3">JHI1118</strain>
    </source>
</reference>
<sequence>MRLTPKRTATAKLGGHVLPSELAEALKADVVILAVPFSVTEDVLRKKSIGQAG</sequence>
<evidence type="ECO:0000259" key="1">
    <source>
        <dbReference type="Pfam" id="PF03807"/>
    </source>
</evidence>
<evidence type="ECO:0000313" key="2">
    <source>
        <dbReference type="EMBL" id="NEI71569.1"/>
    </source>
</evidence>
<proteinExistence type="predicted"/>
<name>A0A6L9U885_9HYPH</name>
<dbReference type="InterPro" id="IPR028939">
    <property type="entry name" value="P5C_Rdtase_cat_N"/>
</dbReference>
<dbReference type="Proteomes" id="UP000483035">
    <property type="component" value="Unassembled WGS sequence"/>
</dbReference>
<feature type="domain" description="Pyrroline-5-carboxylate reductase catalytic N-terminal" evidence="1">
    <location>
        <begin position="10"/>
        <end position="46"/>
    </location>
</feature>
<gene>
    <name evidence="2" type="ORF">GR212_18470</name>
</gene>
<dbReference type="Pfam" id="PF03807">
    <property type="entry name" value="F420_oxidored"/>
    <property type="match status" value="1"/>
</dbReference>
<protein>
    <recommendedName>
        <fullName evidence="1">Pyrroline-5-carboxylate reductase catalytic N-terminal domain-containing protein</fullName>
    </recommendedName>
</protein>
<comment type="caution">
    <text evidence="2">The sequence shown here is derived from an EMBL/GenBank/DDBJ whole genome shotgun (WGS) entry which is preliminary data.</text>
</comment>
<dbReference type="Gene3D" id="3.40.50.720">
    <property type="entry name" value="NAD(P)-binding Rossmann-like Domain"/>
    <property type="match status" value="1"/>
</dbReference>